<sequence>MTKMGLIEKSNVPASANNTPNVTELIGCLKGLVGLFSECGLDSDAVFIVSP</sequence>
<proteinExistence type="predicted"/>
<dbReference type="EMBL" id="CAKMUD010000001">
    <property type="protein sequence ID" value="CAH1567330.1"/>
    <property type="molecule type" value="Genomic_DNA"/>
</dbReference>
<reference evidence="1" key="1">
    <citation type="submission" date="2022-01" db="EMBL/GenBank/DDBJ databases">
        <authorList>
            <person name="Lagorce A."/>
        </authorList>
    </citation>
    <scope>NUCLEOTIDE SEQUENCE</scope>
    <source>
        <strain evidence="1">Th15_F1_A12</strain>
    </source>
</reference>
<evidence type="ECO:0000313" key="1">
    <source>
        <dbReference type="EMBL" id="CAH1567330.1"/>
    </source>
</evidence>
<gene>
    <name evidence="1" type="ORF">THF1A12_10580</name>
</gene>
<comment type="caution">
    <text evidence="1">The sequence shown here is derived from an EMBL/GenBank/DDBJ whole genome shotgun (WGS) entry which is preliminary data.</text>
</comment>
<dbReference type="AlphaFoldDB" id="A0AAU9QF96"/>
<protein>
    <submittedName>
        <fullName evidence="1">Uncharacterized protein</fullName>
    </submittedName>
</protein>
<accession>A0AAU9QF96</accession>
<evidence type="ECO:0000313" key="2">
    <source>
        <dbReference type="Proteomes" id="UP001295462"/>
    </source>
</evidence>
<name>A0AAU9QF96_9VIBR</name>
<dbReference type="Proteomes" id="UP001295462">
    <property type="component" value="Unassembled WGS sequence"/>
</dbReference>
<organism evidence="1 2">
    <name type="scientific">Vibrio jasicida</name>
    <dbReference type="NCBI Taxonomy" id="766224"/>
    <lineage>
        <taxon>Bacteria</taxon>
        <taxon>Pseudomonadati</taxon>
        <taxon>Pseudomonadota</taxon>
        <taxon>Gammaproteobacteria</taxon>
        <taxon>Vibrionales</taxon>
        <taxon>Vibrionaceae</taxon>
        <taxon>Vibrio</taxon>
    </lineage>
</organism>